<reference evidence="3" key="1">
    <citation type="journal article" date="2019" name="Int. J. Syst. Evol. Microbiol.">
        <title>The Global Catalogue of Microorganisms (GCM) 10K type strain sequencing project: providing services to taxonomists for standard genome sequencing and annotation.</title>
        <authorList>
            <consortium name="The Broad Institute Genomics Platform"/>
            <consortium name="The Broad Institute Genome Sequencing Center for Infectious Disease"/>
            <person name="Wu L."/>
            <person name="Ma J."/>
        </authorList>
    </citation>
    <scope>NUCLEOTIDE SEQUENCE [LARGE SCALE GENOMIC DNA]</scope>
    <source>
        <strain evidence="3">JCM 19635</strain>
    </source>
</reference>
<evidence type="ECO:0000313" key="3">
    <source>
        <dbReference type="Proteomes" id="UP001596513"/>
    </source>
</evidence>
<name>A0ABW2U920_9BACT</name>
<dbReference type="RefSeq" id="WP_380204426.1">
    <property type="nucleotide sequence ID" value="NZ_JBHTEK010000001.1"/>
</dbReference>
<dbReference type="EMBL" id="JBHTEK010000001">
    <property type="protein sequence ID" value="MFC7668894.1"/>
    <property type="molecule type" value="Genomic_DNA"/>
</dbReference>
<accession>A0ABW2U920</accession>
<gene>
    <name evidence="2" type="ORF">ACFQT0_17145</name>
</gene>
<evidence type="ECO:0000313" key="2">
    <source>
        <dbReference type="EMBL" id="MFC7668894.1"/>
    </source>
</evidence>
<feature type="region of interest" description="Disordered" evidence="1">
    <location>
        <begin position="17"/>
        <end position="50"/>
    </location>
</feature>
<dbReference type="Proteomes" id="UP001596513">
    <property type="component" value="Unassembled WGS sequence"/>
</dbReference>
<keyword evidence="3" id="KW-1185">Reference proteome</keyword>
<protein>
    <submittedName>
        <fullName evidence="2">Uncharacterized protein</fullName>
    </submittedName>
</protein>
<comment type="caution">
    <text evidence="2">The sequence shown here is derived from an EMBL/GenBank/DDBJ whole genome shotgun (WGS) entry which is preliminary data.</text>
</comment>
<sequence>MISRLCQQMLPPLLRADARSHKRTLREATPLLKASPDSFKPAPGSVSQEE</sequence>
<proteinExistence type="predicted"/>
<organism evidence="2 3">
    <name type="scientific">Hymenobacter humi</name>
    <dbReference type="NCBI Taxonomy" id="1411620"/>
    <lineage>
        <taxon>Bacteria</taxon>
        <taxon>Pseudomonadati</taxon>
        <taxon>Bacteroidota</taxon>
        <taxon>Cytophagia</taxon>
        <taxon>Cytophagales</taxon>
        <taxon>Hymenobacteraceae</taxon>
        <taxon>Hymenobacter</taxon>
    </lineage>
</organism>
<evidence type="ECO:0000256" key="1">
    <source>
        <dbReference type="SAM" id="MobiDB-lite"/>
    </source>
</evidence>